<dbReference type="Proteomes" id="UP000724584">
    <property type="component" value="Unassembled WGS sequence"/>
</dbReference>
<sequence>MCLMWGGKVKGSCVFLSLGDLEVCRLWCLLFCLLMRGCGGERKRQIYMILGRNLSGARSPHLKGPASCGPMRSS</sequence>
<dbReference type="EMBL" id="JAGIZQ010000003">
    <property type="protein sequence ID" value="KAH6636256.1"/>
    <property type="molecule type" value="Genomic_DNA"/>
</dbReference>
<comment type="caution">
    <text evidence="1">The sequence shown here is derived from an EMBL/GenBank/DDBJ whole genome shotgun (WGS) entry which is preliminary data.</text>
</comment>
<name>A0ACB7PAP2_9PEZI</name>
<accession>A0ACB7PAP2</accession>
<gene>
    <name evidence="1" type="ORF">F5144DRAFT_566867</name>
</gene>
<evidence type="ECO:0000313" key="1">
    <source>
        <dbReference type="EMBL" id="KAH6636256.1"/>
    </source>
</evidence>
<evidence type="ECO:0000313" key="2">
    <source>
        <dbReference type="Proteomes" id="UP000724584"/>
    </source>
</evidence>
<protein>
    <submittedName>
        <fullName evidence="1">Uncharacterized protein</fullName>
    </submittedName>
</protein>
<proteinExistence type="predicted"/>
<keyword evidence="2" id="KW-1185">Reference proteome</keyword>
<reference evidence="1 2" key="1">
    <citation type="journal article" date="2021" name="Nat. Commun.">
        <title>Genetic determinants of endophytism in the Arabidopsis root mycobiome.</title>
        <authorList>
            <person name="Mesny F."/>
            <person name="Miyauchi S."/>
            <person name="Thiergart T."/>
            <person name="Pickel B."/>
            <person name="Atanasova L."/>
            <person name="Karlsson M."/>
            <person name="Huettel B."/>
            <person name="Barry K.W."/>
            <person name="Haridas S."/>
            <person name="Chen C."/>
            <person name="Bauer D."/>
            <person name="Andreopoulos W."/>
            <person name="Pangilinan J."/>
            <person name="LaButti K."/>
            <person name="Riley R."/>
            <person name="Lipzen A."/>
            <person name="Clum A."/>
            <person name="Drula E."/>
            <person name="Henrissat B."/>
            <person name="Kohler A."/>
            <person name="Grigoriev I.V."/>
            <person name="Martin F.M."/>
            <person name="Hacquard S."/>
        </authorList>
    </citation>
    <scope>NUCLEOTIDE SEQUENCE [LARGE SCALE GENOMIC DNA]</scope>
    <source>
        <strain evidence="1 2">MPI-SDFR-AT-0079</strain>
    </source>
</reference>
<organism evidence="1 2">
    <name type="scientific">Chaetomium tenue</name>
    <dbReference type="NCBI Taxonomy" id="1854479"/>
    <lineage>
        <taxon>Eukaryota</taxon>
        <taxon>Fungi</taxon>
        <taxon>Dikarya</taxon>
        <taxon>Ascomycota</taxon>
        <taxon>Pezizomycotina</taxon>
        <taxon>Sordariomycetes</taxon>
        <taxon>Sordariomycetidae</taxon>
        <taxon>Sordariales</taxon>
        <taxon>Chaetomiaceae</taxon>
        <taxon>Chaetomium</taxon>
    </lineage>
</organism>